<evidence type="ECO:0000313" key="2">
    <source>
        <dbReference type="EMBL" id="VAW78747.1"/>
    </source>
</evidence>
<dbReference type="AlphaFoldDB" id="A0A3B0YTH0"/>
<dbReference type="InterPro" id="IPR007543">
    <property type="entry name" value="LptD_C"/>
</dbReference>
<feature type="domain" description="LptD C-terminal" evidence="1">
    <location>
        <begin position="323"/>
        <end position="684"/>
    </location>
</feature>
<dbReference type="GO" id="GO:0015920">
    <property type="term" value="P:lipopolysaccharide transport"/>
    <property type="evidence" value="ECO:0007669"/>
    <property type="project" value="InterPro"/>
</dbReference>
<gene>
    <name evidence="2" type="ORF">MNBD_GAMMA13-859</name>
</gene>
<reference evidence="2" key="1">
    <citation type="submission" date="2018-06" db="EMBL/GenBank/DDBJ databases">
        <authorList>
            <person name="Zhirakovskaya E."/>
        </authorList>
    </citation>
    <scope>NUCLEOTIDE SEQUENCE</scope>
</reference>
<dbReference type="EMBL" id="UOFK01000164">
    <property type="protein sequence ID" value="VAW78747.1"/>
    <property type="molecule type" value="Genomic_DNA"/>
</dbReference>
<protein>
    <submittedName>
        <fullName evidence="2">LPS-assembly protein LptD @ Organic solvent tolerance protein</fullName>
    </submittedName>
</protein>
<dbReference type="GO" id="GO:0043165">
    <property type="term" value="P:Gram-negative-bacterium-type cell outer membrane assembly"/>
    <property type="evidence" value="ECO:0007669"/>
    <property type="project" value="InterPro"/>
</dbReference>
<dbReference type="Pfam" id="PF04453">
    <property type="entry name" value="LptD"/>
    <property type="match status" value="1"/>
</dbReference>
<dbReference type="PANTHER" id="PTHR30189">
    <property type="entry name" value="LPS-ASSEMBLY PROTEIN"/>
    <property type="match status" value="1"/>
</dbReference>
<dbReference type="InterPro" id="IPR050218">
    <property type="entry name" value="LptD"/>
</dbReference>
<dbReference type="HAMAP" id="MF_01411">
    <property type="entry name" value="LPS_assembly_LptD"/>
    <property type="match status" value="1"/>
</dbReference>
<dbReference type="InterPro" id="IPR020889">
    <property type="entry name" value="LipoPS_assembly_LptD"/>
</dbReference>
<evidence type="ECO:0000259" key="1">
    <source>
        <dbReference type="Pfam" id="PF04453"/>
    </source>
</evidence>
<accession>A0A3B0YTH0</accession>
<sequence length="774" mass="87069">MNNIRYLLLIIAFFSAPPGLCAEDSPTAALAPTAVPAPAPIVLPPAPAALSPYAPTSIWAVCPPPPDRDYQLHDNGDPQVSTTALLGNLAERSGDGKLTLIGDAEATRGYQRLRANKLIYDELDKTVEAEGGVIYDEPLLNIRGINGKFWLDEDRGELFTTHFNLYGQHGRGDAKKAYIVRPGVTRFKKALYTTCPQDSNAWSMHANRVTLNKNTGVGVARNARLNLKGVPVLYTPYISFPLDDRRKTGFLMASFGSSDKSGFELKTPFYWNIAPNYDATITPRYLQNRGTQVNSEFRFLQPGQKGLVHVEYLDKDDITDDTRSRIIVRNAMRFSPNLTANINYDRVSDKDYLIDLGDSLKLASVTHLKRTGQINYTTSWWQLGLQVDDYQTVDKTITKQNRPYQRLPRIALRADSPIRPGGIETQLTSEIVRFDASQRVTANRIDLWPSASLPIRGAAFDSTPKIGLRYTSYKLENQISGNPDNPDRSTPFFSMDNTLYLERNFAFGTNKYTQTLEPRLFYLYVKGDNQKDLPLFDTSAPTFTYRELFEENRFNGADRMGDANQAALALTTRFIDPDSGAEKLRASVGQLYYFANRNVMLNNSAPETDSTSDIAAELELALSSAWSGKIDLIWDPQSDSTQRANARIQYRPGYRKIINLSYRFLKDSQNQIDASVLWPLSPNWHVVGRWYYDINDSQKLETLAGIEYDNCCWGIRFLTRDFIDSGSRANNIDSRANNRIYMAQFVLKGLATFGSKIESILGKGVLGYTERPIN</sequence>
<dbReference type="PANTHER" id="PTHR30189:SF1">
    <property type="entry name" value="LPS-ASSEMBLY PROTEIN LPTD"/>
    <property type="match status" value="1"/>
</dbReference>
<organism evidence="2">
    <name type="scientific">hydrothermal vent metagenome</name>
    <dbReference type="NCBI Taxonomy" id="652676"/>
    <lineage>
        <taxon>unclassified sequences</taxon>
        <taxon>metagenomes</taxon>
        <taxon>ecological metagenomes</taxon>
    </lineage>
</organism>
<name>A0A3B0YTH0_9ZZZZ</name>
<dbReference type="GO" id="GO:1990351">
    <property type="term" value="C:transporter complex"/>
    <property type="evidence" value="ECO:0007669"/>
    <property type="project" value="TreeGrafter"/>
</dbReference>
<dbReference type="GO" id="GO:0009279">
    <property type="term" value="C:cell outer membrane"/>
    <property type="evidence" value="ECO:0007669"/>
    <property type="project" value="InterPro"/>
</dbReference>
<proteinExistence type="inferred from homology"/>